<dbReference type="Gene3D" id="3.30.1370.70">
    <property type="entry name" value="Scaffold protein Nfu/NifU, N-terminal domain"/>
    <property type="match status" value="1"/>
</dbReference>
<evidence type="ECO:0000256" key="1">
    <source>
        <dbReference type="ARBA" id="ARBA00006420"/>
    </source>
</evidence>
<dbReference type="Pfam" id="PF08712">
    <property type="entry name" value="Nfu_N"/>
    <property type="match status" value="1"/>
</dbReference>
<protein>
    <submittedName>
        <fullName evidence="3">Iron-sulfur cluster scaffold protein, mitochondrial-like</fullName>
    </submittedName>
</protein>
<dbReference type="EMBL" id="MDYQ01000092">
    <property type="protein sequence ID" value="PRP82995.1"/>
    <property type="molecule type" value="Genomic_DNA"/>
</dbReference>
<accession>A0A2P6NGC2</accession>
<dbReference type="SUPFAM" id="SSF110836">
    <property type="entry name" value="Hypothetical protein SAV1430"/>
    <property type="match status" value="1"/>
</dbReference>
<sequence>MLLRSLQGFRTVSLPPRTNWLSCRRGLFVTTQNTPNPDSIKFLPGVPVLSGNPSGPQTADFPSFRAAQSSPLAKSLFKVDGVKGVFLGSDFVTVTKDRNVEWPILRLHIYDTISAFFDSKEPLLTSDVGPSDTAIQPEDSEIVQMIKEILETKVRPSVQEDGGDIVFKGFEDGVVFLKMQGSCSGCPSSSVTLKNGIERMLMHWIPEVNGVVAAGDDELDAISKAQLEKTEESLKQQQ</sequence>
<dbReference type="GO" id="GO:0016226">
    <property type="term" value="P:iron-sulfur cluster assembly"/>
    <property type="evidence" value="ECO:0007669"/>
    <property type="project" value="InterPro"/>
</dbReference>
<dbReference type="SUPFAM" id="SSF117916">
    <property type="entry name" value="Fe-S cluster assembly (FSCA) domain-like"/>
    <property type="match status" value="1"/>
</dbReference>
<proteinExistence type="inferred from homology"/>
<comment type="similarity">
    <text evidence="1">Belongs to the NifU family.</text>
</comment>
<keyword evidence="4" id="KW-1185">Reference proteome</keyword>
<reference evidence="3 4" key="1">
    <citation type="journal article" date="2018" name="Genome Biol. Evol.">
        <title>Multiple Roots of Fruiting Body Formation in Amoebozoa.</title>
        <authorList>
            <person name="Hillmann F."/>
            <person name="Forbes G."/>
            <person name="Novohradska S."/>
            <person name="Ferling I."/>
            <person name="Riege K."/>
            <person name="Groth M."/>
            <person name="Westermann M."/>
            <person name="Marz M."/>
            <person name="Spaller T."/>
            <person name="Winckler T."/>
            <person name="Schaap P."/>
            <person name="Glockner G."/>
        </authorList>
    </citation>
    <scope>NUCLEOTIDE SEQUENCE [LARGE SCALE GENOMIC DNA]</scope>
    <source>
        <strain evidence="3 4">Jena</strain>
    </source>
</reference>
<dbReference type="FunFam" id="3.30.300.130:FF:000001">
    <property type="entry name" value="NFU1 iron-sulfur cluster scaffold"/>
    <property type="match status" value="1"/>
</dbReference>
<dbReference type="Gene3D" id="3.30.300.130">
    <property type="entry name" value="Fe-S cluster assembly (FSCA)"/>
    <property type="match status" value="1"/>
</dbReference>
<name>A0A2P6NGC2_9EUKA</name>
<dbReference type="AlphaFoldDB" id="A0A2P6NGC2"/>
<feature type="domain" description="Scaffold protein Nfu/NifU N-terminal" evidence="2">
    <location>
        <begin position="29"/>
        <end position="120"/>
    </location>
</feature>
<dbReference type="PANTHER" id="PTHR11178:SF1">
    <property type="entry name" value="NFU1 IRON-SULFUR CLUSTER SCAFFOLD HOMOLOG, MITOCHONDRIAL"/>
    <property type="match status" value="1"/>
</dbReference>
<dbReference type="InterPro" id="IPR001075">
    <property type="entry name" value="NIF_FeS_clus_asmbl_NifU_C"/>
</dbReference>
<organism evidence="3 4">
    <name type="scientific">Planoprotostelium fungivorum</name>
    <dbReference type="NCBI Taxonomy" id="1890364"/>
    <lineage>
        <taxon>Eukaryota</taxon>
        <taxon>Amoebozoa</taxon>
        <taxon>Evosea</taxon>
        <taxon>Variosea</taxon>
        <taxon>Cavosteliida</taxon>
        <taxon>Cavosteliaceae</taxon>
        <taxon>Planoprotostelium</taxon>
    </lineage>
</organism>
<dbReference type="InParanoid" id="A0A2P6NGC2"/>
<dbReference type="STRING" id="1890364.A0A2P6NGC2"/>
<evidence type="ECO:0000313" key="4">
    <source>
        <dbReference type="Proteomes" id="UP000241769"/>
    </source>
</evidence>
<dbReference type="GO" id="GO:0005739">
    <property type="term" value="C:mitochondrion"/>
    <property type="evidence" value="ECO:0007669"/>
    <property type="project" value="TreeGrafter"/>
</dbReference>
<evidence type="ECO:0000313" key="3">
    <source>
        <dbReference type="EMBL" id="PRP82995.1"/>
    </source>
</evidence>
<gene>
    <name evidence="3" type="ORF">PROFUN_09946</name>
</gene>
<dbReference type="GO" id="GO:0005506">
    <property type="term" value="F:iron ion binding"/>
    <property type="evidence" value="ECO:0007669"/>
    <property type="project" value="InterPro"/>
</dbReference>
<dbReference type="InterPro" id="IPR014824">
    <property type="entry name" value="Nfu/NifU_N"/>
</dbReference>
<dbReference type="OrthoDB" id="565552at2759"/>
<dbReference type="SMART" id="SM00932">
    <property type="entry name" value="Nfu_N"/>
    <property type="match status" value="1"/>
</dbReference>
<dbReference type="FunCoup" id="A0A2P6NGC2">
    <property type="interactions" value="445"/>
</dbReference>
<dbReference type="PANTHER" id="PTHR11178">
    <property type="entry name" value="IRON-SULFUR CLUSTER SCAFFOLD PROTEIN NFU-RELATED"/>
    <property type="match status" value="1"/>
</dbReference>
<dbReference type="Pfam" id="PF01106">
    <property type="entry name" value="NifU"/>
    <property type="match status" value="1"/>
</dbReference>
<dbReference type="PIRSF" id="PIRSF036773">
    <property type="entry name" value="HIRIP5"/>
    <property type="match status" value="1"/>
</dbReference>
<dbReference type="Proteomes" id="UP000241769">
    <property type="component" value="Unassembled WGS sequence"/>
</dbReference>
<comment type="caution">
    <text evidence="3">The sequence shown here is derived from an EMBL/GenBank/DDBJ whole genome shotgun (WGS) entry which is preliminary data.</text>
</comment>
<dbReference type="InterPro" id="IPR034904">
    <property type="entry name" value="FSCA_dom_sf"/>
</dbReference>
<dbReference type="InterPro" id="IPR035433">
    <property type="entry name" value="NFU1-like"/>
</dbReference>
<dbReference type="GO" id="GO:0051536">
    <property type="term" value="F:iron-sulfur cluster binding"/>
    <property type="evidence" value="ECO:0007669"/>
    <property type="project" value="InterPro"/>
</dbReference>
<evidence type="ECO:0000259" key="2">
    <source>
        <dbReference type="SMART" id="SM00932"/>
    </source>
</evidence>
<dbReference type="InterPro" id="IPR036498">
    <property type="entry name" value="Nfu/NifU_N_sf"/>
</dbReference>